<gene>
    <name evidence="2" type="ORF">KPL27_12465</name>
</gene>
<sequence>MGYLIILLLLFIICYISIVVYIKSKVKLNSYINTLDDGIGFLNDKDYERALKGFLKAKSILPKSAKAYSLIGKVYVELNEFDEALE</sequence>
<reference evidence="2 3" key="1">
    <citation type="submission" date="2021-06" db="EMBL/GenBank/DDBJ databases">
        <title>Clostridia strains as spoilage organisms.</title>
        <authorList>
            <person name="Wambui J."/>
            <person name="Stephan R."/>
            <person name="Stevens M.J.A."/>
        </authorList>
    </citation>
    <scope>NUCLEOTIDE SEQUENCE [LARGE SCALE GENOMIC DNA]</scope>
    <source>
        <strain evidence="2 3">CM013</strain>
    </source>
</reference>
<keyword evidence="1" id="KW-0812">Transmembrane</keyword>
<keyword evidence="1" id="KW-0472">Membrane</keyword>
<accession>A0ABS6C5W7</accession>
<dbReference type="RefSeq" id="WP_216132739.1">
    <property type="nucleotide sequence ID" value="NZ_JAHLDG010000024.1"/>
</dbReference>
<organism evidence="2 3">
    <name type="scientific">Clostridium algidicarnis</name>
    <dbReference type="NCBI Taxonomy" id="37659"/>
    <lineage>
        <taxon>Bacteria</taxon>
        <taxon>Bacillati</taxon>
        <taxon>Bacillota</taxon>
        <taxon>Clostridia</taxon>
        <taxon>Eubacteriales</taxon>
        <taxon>Clostridiaceae</taxon>
        <taxon>Clostridium</taxon>
    </lineage>
</organism>
<protein>
    <recommendedName>
        <fullName evidence="4">Tetratricopeptide repeat protein</fullName>
    </recommendedName>
</protein>
<dbReference type="Proteomes" id="UP000740830">
    <property type="component" value="Unassembled WGS sequence"/>
</dbReference>
<comment type="caution">
    <text evidence="2">The sequence shown here is derived from an EMBL/GenBank/DDBJ whole genome shotgun (WGS) entry which is preliminary data.</text>
</comment>
<dbReference type="EMBL" id="JAHLDG010000024">
    <property type="protein sequence ID" value="MBU3220890.1"/>
    <property type="molecule type" value="Genomic_DNA"/>
</dbReference>
<proteinExistence type="predicted"/>
<evidence type="ECO:0000256" key="1">
    <source>
        <dbReference type="SAM" id="Phobius"/>
    </source>
</evidence>
<dbReference type="PROSITE" id="PS50293">
    <property type="entry name" value="TPR_REGION"/>
    <property type="match status" value="1"/>
</dbReference>
<name>A0ABS6C5W7_9CLOT</name>
<evidence type="ECO:0000313" key="2">
    <source>
        <dbReference type="EMBL" id="MBU3220890.1"/>
    </source>
</evidence>
<evidence type="ECO:0000313" key="3">
    <source>
        <dbReference type="Proteomes" id="UP000740830"/>
    </source>
</evidence>
<evidence type="ECO:0008006" key="4">
    <source>
        <dbReference type="Google" id="ProtNLM"/>
    </source>
</evidence>
<keyword evidence="3" id="KW-1185">Reference proteome</keyword>
<feature type="transmembrane region" description="Helical" evidence="1">
    <location>
        <begin position="6"/>
        <end position="22"/>
    </location>
</feature>
<keyword evidence="1" id="KW-1133">Transmembrane helix</keyword>